<dbReference type="EMBL" id="DSMG01000099">
    <property type="protein sequence ID" value="HDX31765.1"/>
    <property type="molecule type" value="Genomic_DNA"/>
</dbReference>
<dbReference type="InterPro" id="IPR013154">
    <property type="entry name" value="ADH-like_N"/>
</dbReference>
<dbReference type="GO" id="GO:0016491">
    <property type="term" value="F:oxidoreductase activity"/>
    <property type="evidence" value="ECO:0007669"/>
    <property type="project" value="UniProtKB-KW"/>
</dbReference>
<gene>
    <name evidence="4" type="ORF">ENQ20_09780</name>
</gene>
<dbReference type="AlphaFoldDB" id="A0A7C1JQ03"/>
<proteinExistence type="predicted"/>
<dbReference type="Gene3D" id="3.90.180.10">
    <property type="entry name" value="Medium-chain alcohol dehydrogenases, catalytic domain"/>
    <property type="match status" value="1"/>
</dbReference>
<dbReference type="Pfam" id="PF08240">
    <property type="entry name" value="ADH_N"/>
    <property type="match status" value="1"/>
</dbReference>
<feature type="domain" description="Alcohol dehydrogenase-like C-terminal" evidence="2">
    <location>
        <begin position="177"/>
        <end position="308"/>
    </location>
</feature>
<dbReference type="InterPro" id="IPR011032">
    <property type="entry name" value="GroES-like_sf"/>
</dbReference>
<dbReference type="Pfam" id="PF00107">
    <property type="entry name" value="ADH_zinc_N"/>
    <property type="match status" value="1"/>
</dbReference>
<dbReference type="SUPFAM" id="SSF51735">
    <property type="entry name" value="NAD(P)-binding Rossmann-fold domains"/>
    <property type="match status" value="1"/>
</dbReference>
<evidence type="ECO:0000259" key="3">
    <source>
        <dbReference type="Pfam" id="PF08240"/>
    </source>
</evidence>
<dbReference type="SUPFAM" id="SSF50129">
    <property type="entry name" value="GroES-like"/>
    <property type="match status" value="1"/>
</dbReference>
<dbReference type="InterPro" id="IPR036291">
    <property type="entry name" value="NAD(P)-bd_dom_sf"/>
</dbReference>
<protein>
    <recommendedName>
        <fullName evidence="5">Alcohol dehydrogenase</fullName>
    </recommendedName>
</protein>
<feature type="domain" description="Alcohol dehydrogenase-like N-terminal" evidence="3">
    <location>
        <begin position="27"/>
        <end position="127"/>
    </location>
</feature>
<dbReference type="Gene3D" id="3.40.50.720">
    <property type="entry name" value="NAD(P)-binding Rossmann-like Domain"/>
    <property type="match status" value="1"/>
</dbReference>
<accession>A0A7C1JQ03</accession>
<evidence type="ECO:0000313" key="4">
    <source>
        <dbReference type="EMBL" id="HDX31765.1"/>
    </source>
</evidence>
<evidence type="ECO:0000256" key="1">
    <source>
        <dbReference type="ARBA" id="ARBA00023002"/>
    </source>
</evidence>
<dbReference type="InterPro" id="IPR013149">
    <property type="entry name" value="ADH-like_C"/>
</dbReference>
<organism evidence="4">
    <name type="scientific">Caldilinea aerophila</name>
    <dbReference type="NCBI Taxonomy" id="133453"/>
    <lineage>
        <taxon>Bacteria</taxon>
        <taxon>Bacillati</taxon>
        <taxon>Chloroflexota</taxon>
        <taxon>Caldilineae</taxon>
        <taxon>Caldilineales</taxon>
        <taxon>Caldilineaceae</taxon>
        <taxon>Caldilinea</taxon>
    </lineage>
</organism>
<reference evidence="4" key="1">
    <citation type="journal article" date="2020" name="mSystems">
        <title>Genome- and Community-Level Interaction Insights into Carbon Utilization and Element Cycling Functions of Hydrothermarchaeota in Hydrothermal Sediment.</title>
        <authorList>
            <person name="Zhou Z."/>
            <person name="Liu Y."/>
            <person name="Xu W."/>
            <person name="Pan J."/>
            <person name="Luo Z.H."/>
            <person name="Li M."/>
        </authorList>
    </citation>
    <scope>NUCLEOTIDE SEQUENCE [LARGE SCALE GENOMIC DNA]</scope>
    <source>
        <strain evidence="4">SpSt-289</strain>
    </source>
</reference>
<dbReference type="InterPro" id="IPR050129">
    <property type="entry name" value="Zn_alcohol_dh"/>
</dbReference>
<comment type="caution">
    <text evidence="4">The sequence shown here is derived from an EMBL/GenBank/DDBJ whole genome shotgun (WGS) entry which is preliminary data.</text>
</comment>
<dbReference type="PANTHER" id="PTHR43401:SF2">
    <property type="entry name" value="L-THREONINE 3-DEHYDROGENASE"/>
    <property type="match status" value="1"/>
</dbReference>
<evidence type="ECO:0000259" key="2">
    <source>
        <dbReference type="Pfam" id="PF00107"/>
    </source>
</evidence>
<keyword evidence="1" id="KW-0560">Oxidoreductase</keyword>
<sequence>MKAVVVRAPMAFDVEEVPTPEAPVGGLLLDIKACGLCGSDLRTLRSGHRKVTFPYVIGHEICGVVVETGAGYVGPWQRGDLLSMGPVVYCGACDFCREGRFELCANYREIAQAWPGGLAEQMAVPPEAIRLGVIERVPAGVDPAHAAIAEPISSCLNAQEKGEVGLGDTVMIIGAGPIGCIHAALARLRGAEQVFIADVNAERLKLTEPFMPDAVLDASRVDLVAEVRRLTGGKGADVIITATPAPVAAVQAVEMARKGGRILLFGGLPKDESKPGVDLNLVHYNALHLIGTTIFAPRHYRLAVHLVASGRIPVARLITHRFPLKDFVRGATMALEGKVLKAVFEP</sequence>
<dbReference type="PANTHER" id="PTHR43401">
    <property type="entry name" value="L-THREONINE 3-DEHYDROGENASE"/>
    <property type="match status" value="1"/>
</dbReference>
<evidence type="ECO:0008006" key="5">
    <source>
        <dbReference type="Google" id="ProtNLM"/>
    </source>
</evidence>
<name>A0A7C1JQ03_9CHLR</name>